<name>A0A834YQA7_TETSI</name>
<dbReference type="PANTHER" id="PTHR32176">
    <property type="entry name" value="XYLOSE ISOMERASE"/>
    <property type="match status" value="1"/>
</dbReference>
<evidence type="ECO:0000313" key="3">
    <source>
        <dbReference type="Proteomes" id="UP000655225"/>
    </source>
</evidence>
<evidence type="ECO:0000256" key="1">
    <source>
        <dbReference type="SAM" id="MobiDB-lite"/>
    </source>
</evidence>
<keyword evidence="3" id="KW-1185">Reference proteome</keyword>
<proteinExistence type="predicted"/>
<feature type="compositionally biased region" description="Basic and acidic residues" evidence="1">
    <location>
        <begin position="1"/>
        <end position="11"/>
    </location>
</feature>
<dbReference type="InterPro" id="IPR016035">
    <property type="entry name" value="Acyl_Trfase/lysoPLipase"/>
</dbReference>
<gene>
    <name evidence="2" type="ORF">HHK36_022178</name>
</gene>
<protein>
    <submittedName>
        <fullName evidence="2">Uncharacterized protein</fullName>
    </submittedName>
</protein>
<reference evidence="2 3" key="1">
    <citation type="submission" date="2020-04" db="EMBL/GenBank/DDBJ databases">
        <title>Plant Genome Project.</title>
        <authorList>
            <person name="Zhang R.-G."/>
        </authorList>
    </citation>
    <scope>NUCLEOTIDE SEQUENCE [LARGE SCALE GENOMIC DNA]</scope>
    <source>
        <strain evidence="2">YNK0</strain>
        <tissue evidence="2">Leaf</tissue>
    </source>
</reference>
<dbReference type="SUPFAM" id="SSF52151">
    <property type="entry name" value="FabD/lysophospholipase-like"/>
    <property type="match status" value="1"/>
</dbReference>
<dbReference type="Proteomes" id="UP000655225">
    <property type="component" value="Unassembled WGS sequence"/>
</dbReference>
<dbReference type="EMBL" id="JABCRI010000016">
    <property type="protein sequence ID" value="KAF8391840.1"/>
    <property type="molecule type" value="Genomic_DNA"/>
</dbReference>
<comment type="caution">
    <text evidence="2">The sequence shown here is derived from an EMBL/GenBank/DDBJ whole genome shotgun (WGS) entry which is preliminary data.</text>
</comment>
<accession>A0A834YQA7</accession>
<evidence type="ECO:0000313" key="2">
    <source>
        <dbReference type="EMBL" id="KAF8391840.1"/>
    </source>
</evidence>
<dbReference type="GO" id="GO:0047372">
    <property type="term" value="F:monoacylglycerol lipase activity"/>
    <property type="evidence" value="ECO:0007669"/>
    <property type="project" value="TreeGrafter"/>
</dbReference>
<dbReference type="GO" id="GO:0004620">
    <property type="term" value="F:phospholipase activity"/>
    <property type="evidence" value="ECO:0007669"/>
    <property type="project" value="TreeGrafter"/>
</dbReference>
<dbReference type="PANTHER" id="PTHR32176:SF103">
    <property type="entry name" value="OS08G0376550 PROTEIN"/>
    <property type="match status" value="1"/>
</dbReference>
<sequence>MMGERSGERVGECVGDEVGSWEGESGTEESRGTGGVGLVATMLSAPDNNNRPLFATKDITKFYLDNCPKIFPQNRTSYISSIKGLFGAITGPKYDGRYLHAKGQELLSDMRIDQALTDVVIPTFDIKLLKPTIFSAFEARKDVSMKGSSF</sequence>
<organism evidence="2 3">
    <name type="scientific">Tetracentron sinense</name>
    <name type="common">Spur-leaf</name>
    <dbReference type="NCBI Taxonomy" id="13715"/>
    <lineage>
        <taxon>Eukaryota</taxon>
        <taxon>Viridiplantae</taxon>
        <taxon>Streptophyta</taxon>
        <taxon>Embryophyta</taxon>
        <taxon>Tracheophyta</taxon>
        <taxon>Spermatophyta</taxon>
        <taxon>Magnoliopsida</taxon>
        <taxon>Trochodendrales</taxon>
        <taxon>Trochodendraceae</taxon>
        <taxon>Tetracentron</taxon>
    </lineage>
</organism>
<dbReference type="AlphaFoldDB" id="A0A834YQA7"/>
<dbReference type="Gene3D" id="3.40.1090.10">
    <property type="entry name" value="Cytosolic phospholipase A2 catalytic domain"/>
    <property type="match status" value="1"/>
</dbReference>
<dbReference type="OrthoDB" id="1658288at2759"/>
<dbReference type="OMA" id="TFDIRRQ"/>
<feature type="region of interest" description="Disordered" evidence="1">
    <location>
        <begin position="1"/>
        <end position="33"/>
    </location>
</feature>